<dbReference type="Proteomes" id="UP000199051">
    <property type="component" value="Unassembled WGS sequence"/>
</dbReference>
<dbReference type="Pfam" id="PF11887">
    <property type="entry name" value="Mce4_CUP1"/>
    <property type="match status" value="1"/>
</dbReference>
<dbReference type="PANTHER" id="PTHR33371:SF4">
    <property type="entry name" value="INTERMEMBRANE PHOSPHOLIPID TRANSPORT SYSTEM BINDING PROTEIN MLAD"/>
    <property type="match status" value="1"/>
</dbReference>
<reference evidence="4" key="1">
    <citation type="submission" date="2016-10" db="EMBL/GenBank/DDBJ databases">
        <authorList>
            <person name="Varghese N."/>
            <person name="Submissions S."/>
        </authorList>
    </citation>
    <scope>NUCLEOTIDE SEQUENCE [LARGE SCALE GENOMIC DNA]</scope>
    <source>
        <strain evidence="4">DSM 44260</strain>
    </source>
</reference>
<gene>
    <name evidence="3" type="ORF">SAMN04487818_117109</name>
</gene>
<dbReference type="InterPro" id="IPR003399">
    <property type="entry name" value="Mce/MlaD"/>
</dbReference>
<protein>
    <submittedName>
        <fullName evidence="3">Virulence factor Mce family protein</fullName>
    </submittedName>
</protein>
<dbReference type="AlphaFoldDB" id="A0A1H9XP45"/>
<feature type="domain" description="Mce/MlaD" evidence="1">
    <location>
        <begin position="32"/>
        <end position="106"/>
    </location>
</feature>
<dbReference type="NCBIfam" id="TIGR00996">
    <property type="entry name" value="Mtu_fam_mce"/>
    <property type="match status" value="1"/>
</dbReference>
<dbReference type="EMBL" id="FOGI01000017">
    <property type="protein sequence ID" value="SES47577.1"/>
    <property type="molecule type" value="Genomic_DNA"/>
</dbReference>
<proteinExistence type="predicted"/>
<evidence type="ECO:0000313" key="3">
    <source>
        <dbReference type="EMBL" id="SES47577.1"/>
    </source>
</evidence>
<name>A0A1H9XP45_9PSEU</name>
<feature type="domain" description="Mammalian cell entry C-terminal" evidence="2">
    <location>
        <begin position="112"/>
        <end position="289"/>
    </location>
</feature>
<evidence type="ECO:0000259" key="1">
    <source>
        <dbReference type="Pfam" id="PF02470"/>
    </source>
</evidence>
<accession>A0A1H9XP45</accession>
<dbReference type="Pfam" id="PF02470">
    <property type="entry name" value="MlaD"/>
    <property type="match status" value="1"/>
</dbReference>
<sequence>MARRVLKFLALGAVAVLLVVVGTAALFDTGKYRTVTAYFTAAIGLYPGSDVRVLGVAVGTVDAVQPLGPNVKVTMTIDAAAPVPPDATALVITPSLVSDRYVQLAPVATDDRRIPDGAVIPQTRTVVPVELDQLFSSLDRLTTALGPDGANADGALSELIRTSQAYLEGNGADMGRTIRDLGDLARTLNGSQDDLFTTVDGLSRFTAVLAANDRQLRQVNEKLSTVTGFLVDERANFDAALHELAGALGVVQGFVRDNRGLVKSDVDNLVVMTRLLVDQRASLAEALDATPLALSNLLRAYDPATRTIDSRANLNEYSTPGGR</sequence>
<dbReference type="InterPro" id="IPR005693">
    <property type="entry name" value="Mce"/>
</dbReference>
<dbReference type="InterPro" id="IPR052336">
    <property type="entry name" value="MlaD_Phospholipid_Transporter"/>
</dbReference>
<keyword evidence="4" id="KW-1185">Reference proteome</keyword>
<dbReference type="RefSeq" id="WP_092786442.1">
    <property type="nucleotide sequence ID" value="NZ_FOGI01000017.1"/>
</dbReference>
<evidence type="ECO:0000313" key="4">
    <source>
        <dbReference type="Proteomes" id="UP000199051"/>
    </source>
</evidence>
<dbReference type="STRING" id="155974.SAMN04487818_117109"/>
<organism evidence="3 4">
    <name type="scientific">Actinokineospora terrae</name>
    <dbReference type="NCBI Taxonomy" id="155974"/>
    <lineage>
        <taxon>Bacteria</taxon>
        <taxon>Bacillati</taxon>
        <taxon>Actinomycetota</taxon>
        <taxon>Actinomycetes</taxon>
        <taxon>Pseudonocardiales</taxon>
        <taxon>Pseudonocardiaceae</taxon>
        <taxon>Actinokineospora</taxon>
    </lineage>
</organism>
<dbReference type="PANTHER" id="PTHR33371">
    <property type="entry name" value="INTERMEMBRANE PHOSPHOLIPID TRANSPORT SYSTEM BINDING PROTEIN MLAD-RELATED"/>
    <property type="match status" value="1"/>
</dbReference>
<evidence type="ECO:0000259" key="2">
    <source>
        <dbReference type="Pfam" id="PF11887"/>
    </source>
</evidence>
<dbReference type="GO" id="GO:0005576">
    <property type="term" value="C:extracellular region"/>
    <property type="evidence" value="ECO:0007669"/>
    <property type="project" value="TreeGrafter"/>
</dbReference>
<dbReference type="InterPro" id="IPR024516">
    <property type="entry name" value="Mce_C"/>
</dbReference>